<organism evidence="1 2">
    <name type="scientific">Monoraphidium neglectum</name>
    <dbReference type="NCBI Taxonomy" id="145388"/>
    <lineage>
        <taxon>Eukaryota</taxon>
        <taxon>Viridiplantae</taxon>
        <taxon>Chlorophyta</taxon>
        <taxon>core chlorophytes</taxon>
        <taxon>Chlorophyceae</taxon>
        <taxon>CS clade</taxon>
        <taxon>Sphaeropleales</taxon>
        <taxon>Selenastraceae</taxon>
        <taxon>Monoraphidium</taxon>
    </lineage>
</organism>
<dbReference type="PANTHER" id="PTHR34801:SF2">
    <property type="entry name" value="EXPRESSED PROTEIN"/>
    <property type="match status" value="1"/>
</dbReference>
<dbReference type="OrthoDB" id="41501at2759"/>
<dbReference type="EMBL" id="KK100422">
    <property type="protein sequence ID" value="KIZ06043.1"/>
    <property type="molecule type" value="Genomic_DNA"/>
</dbReference>
<gene>
    <name evidence="1" type="ORF">MNEG_1908</name>
</gene>
<name>A0A0D2K6W8_9CHLO</name>
<reference evidence="1 2" key="1">
    <citation type="journal article" date="2013" name="BMC Genomics">
        <title>Reconstruction of the lipid metabolism for the microalga Monoraphidium neglectum from its genome sequence reveals characteristics suitable for biofuel production.</title>
        <authorList>
            <person name="Bogen C."/>
            <person name="Al-Dilaimi A."/>
            <person name="Albersmeier A."/>
            <person name="Wichmann J."/>
            <person name="Grundmann M."/>
            <person name="Rupp O."/>
            <person name="Lauersen K.J."/>
            <person name="Blifernez-Klassen O."/>
            <person name="Kalinowski J."/>
            <person name="Goesmann A."/>
            <person name="Mussgnug J.H."/>
            <person name="Kruse O."/>
        </authorList>
    </citation>
    <scope>NUCLEOTIDE SEQUENCE [LARGE SCALE GENOMIC DNA]</scope>
    <source>
        <strain evidence="1 2">SAG 48.87</strain>
    </source>
</reference>
<dbReference type="GeneID" id="25734786"/>
<accession>A0A0D2K6W8</accession>
<sequence>MLSCQKASAVRAPIQGRAGKTCRVVCKAQDSEVADSSRRQVLLKSVNVGVIASLFTWGAVERPSNLGVIDYGGGARSLGLCPPTPNCISTAEELNDIGHYAPPLTYNPQDGRGSKKPATQEQAMAELVQVVKDLTPDKFTPKIIKQTEDYLYAEYQSPTFGFFFIPGAFSRVEYRR</sequence>
<keyword evidence="2" id="KW-1185">Reference proteome</keyword>
<dbReference type="RefSeq" id="XP_013905062.1">
    <property type="nucleotide sequence ID" value="XM_014049608.1"/>
</dbReference>
<dbReference type="KEGG" id="mng:MNEG_1908"/>
<dbReference type="Proteomes" id="UP000054498">
    <property type="component" value="Unassembled WGS sequence"/>
</dbReference>
<dbReference type="PANTHER" id="PTHR34801">
    <property type="entry name" value="EXPRESSED PROTEIN"/>
    <property type="match status" value="1"/>
</dbReference>
<dbReference type="InterPro" id="IPR010865">
    <property type="entry name" value="DUF1499"/>
</dbReference>
<protein>
    <submittedName>
        <fullName evidence="1">Uncharacterized protein</fullName>
    </submittedName>
</protein>
<evidence type="ECO:0000313" key="2">
    <source>
        <dbReference type="Proteomes" id="UP000054498"/>
    </source>
</evidence>
<proteinExistence type="predicted"/>
<dbReference type="Pfam" id="PF07386">
    <property type="entry name" value="DUF1499"/>
    <property type="match status" value="1"/>
</dbReference>
<evidence type="ECO:0000313" key="1">
    <source>
        <dbReference type="EMBL" id="KIZ06043.1"/>
    </source>
</evidence>
<dbReference type="AlphaFoldDB" id="A0A0D2K6W8"/>